<protein>
    <recommendedName>
        <fullName evidence="12">Adenylyl-sulfate kinase</fullName>
        <ecNumber evidence="12">2.7.1.25</ecNumber>
    </recommendedName>
    <alternativeName>
        <fullName evidence="12">APS kinase</fullName>
    </alternativeName>
    <alternativeName>
        <fullName evidence="12">ATP adenosine-5'-phosphosulfate 3'-phosphotransferase</fullName>
    </alternativeName>
    <alternativeName>
        <fullName evidence="12">Adenosine-5'-phosphosulfate kinase</fullName>
    </alternativeName>
</protein>
<comment type="catalytic activity">
    <reaction evidence="11">
        <text>sulfate + ATP + H(+) = adenosine 5'-phosphosulfate + diphosphate</text>
        <dbReference type="Rhea" id="RHEA:18133"/>
        <dbReference type="ChEBI" id="CHEBI:15378"/>
        <dbReference type="ChEBI" id="CHEBI:16189"/>
        <dbReference type="ChEBI" id="CHEBI:30616"/>
        <dbReference type="ChEBI" id="CHEBI:33019"/>
        <dbReference type="ChEBI" id="CHEBI:58243"/>
        <dbReference type="EC" id="2.7.7.4"/>
    </reaction>
</comment>
<dbReference type="SUPFAM" id="SSF52540">
    <property type="entry name" value="P-loop containing nucleoside triphosphate hydrolases"/>
    <property type="match status" value="2"/>
</dbReference>
<dbReference type="InterPro" id="IPR009001">
    <property type="entry name" value="Transl_elong_EF1A/Init_IF2_C"/>
</dbReference>
<dbReference type="CDD" id="cd04095">
    <property type="entry name" value="CysN_NoDQ_III"/>
    <property type="match status" value="1"/>
</dbReference>
<keyword evidence="9" id="KW-0342">GTP-binding</keyword>
<comment type="similarity">
    <text evidence="12">Belongs to the APS kinase family.</text>
</comment>
<dbReference type="InterPro" id="IPR041757">
    <property type="entry name" value="CysN_GTP-bd"/>
</dbReference>
<dbReference type="EC" id="2.7.1.25" evidence="12"/>
<evidence type="ECO:0000313" key="15">
    <source>
        <dbReference type="Proteomes" id="UP000602198"/>
    </source>
</evidence>
<dbReference type="InterPro" id="IPR054696">
    <property type="entry name" value="GTP-eEF1A_C"/>
</dbReference>
<dbReference type="Pfam" id="PF01583">
    <property type="entry name" value="APS_kinase"/>
    <property type="match status" value="1"/>
</dbReference>
<evidence type="ECO:0000256" key="10">
    <source>
        <dbReference type="ARBA" id="ARBA00023268"/>
    </source>
</evidence>
<dbReference type="InterPro" id="IPR031157">
    <property type="entry name" value="G_TR_CS"/>
</dbReference>
<dbReference type="InterPro" id="IPR000795">
    <property type="entry name" value="T_Tr_GTP-bd_dom"/>
</dbReference>
<dbReference type="SUPFAM" id="SSF50465">
    <property type="entry name" value="EF-Tu/eEF-1alpha/eIF2-gamma C-terminal domain"/>
    <property type="match status" value="1"/>
</dbReference>
<dbReference type="InterPro" id="IPR027417">
    <property type="entry name" value="P-loop_NTPase"/>
</dbReference>
<dbReference type="InterPro" id="IPR050100">
    <property type="entry name" value="TRAFAC_GTPase_members"/>
</dbReference>
<feature type="active site" description="Phosphoserine intermediate" evidence="12">
    <location>
        <position position="543"/>
    </location>
</feature>
<dbReference type="RefSeq" id="WP_201951642.1">
    <property type="nucleotide sequence ID" value="NZ_JAERRJ010000010.1"/>
</dbReference>
<dbReference type="InterPro" id="IPR044139">
    <property type="entry name" value="CysN_NoDQ_III"/>
</dbReference>
<keyword evidence="12" id="KW-0597">Phosphoprotein</keyword>
<dbReference type="InterPro" id="IPR044138">
    <property type="entry name" value="CysN_II"/>
</dbReference>
<evidence type="ECO:0000259" key="13">
    <source>
        <dbReference type="PROSITE" id="PS51722"/>
    </source>
</evidence>
<comment type="catalytic activity">
    <reaction evidence="1 12">
        <text>adenosine 5'-phosphosulfate + ATP = 3'-phosphoadenylyl sulfate + ADP + H(+)</text>
        <dbReference type="Rhea" id="RHEA:24152"/>
        <dbReference type="ChEBI" id="CHEBI:15378"/>
        <dbReference type="ChEBI" id="CHEBI:30616"/>
        <dbReference type="ChEBI" id="CHEBI:58243"/>
        <dbReference type="ChEBI" id="CHEBI:58339"/>
        <dbReference type="ChEBI" id="CHEBI:456216"/>
        <dbReference type="EC" id="2.7.1.25"/>
    </reaction>
</comment>
<evidence type="ECO:0000256" key="7">
    <source>
        <dbReference type="ARBA" id="ARBA00022741"/>
    </source>
</evidence>
<comment type="similarity">
    <text evidence="3">In the C-terminal section; belongs to the APS kinase family.</text>
</comment>
<dbReference type="CDD" id="cd04166">
    <property type="entry name" value="CysN_ATPS"/>
    <property type="match status" value="1"/>
</dbReference>
<comment type="pathway">
    <text evidence="12">Sulfur metabolism; hydrogen sulfide biosynthesis; sulfite from sulfate: step 2/3.</text>
</comment>
<dbReference type="CDD" id="cd03695">
    <property type="entry name" value="CysN_NodQ_II"/>
    <property type="match status" value="1"/>
</dbReference>
<dbReference type="Gene3D" id="2.40.30.10">
    <property type="entry name" value="Translation factors"/>
    <property type="match status" value="2"/>
</dbReference>
<comment type="function">
    <text evidence="12">Catalyzes the synthesis of activated sulfate.</text>
</comment>
<dbReference type="InterPro" id="IPR002891">
    <property type="entry name" value="APS"/>
</dbReference>
<dbReference type="InterPro" id="IPR009000">
    <property type="entry name" value="Transl_B-barrel_sf"/>
</dbReference>
<evidence type="ECO:0000256" key="6">
    <source>
        <dbReference type="ARBA" id="ARBA00022695"/>
    </source>
</evidence>
<name>A0ABS1MAZ5_9NOCA</name>
<feature type="binding site" evidence="12">
    <location>
        <begin position="469"/>
        <end position="476"/>
    </location>
    <ligand>
        <name>ATP</name>
        <dbReference type="ChEBI" id="CHEBI:30616"/>
    </ligand>
</feature>
<dbReference type="InterPro" id="IPR059117">
    <property type="entry name" value="APS_kinase_dom"/>
</dbReference>
<dbReference type="PANTHER" id="PTHR23115">
    <property type="entry name" value="TRANSLATION FACTOR"/>
    <property type="match status" value="1"/>
</dbReference>
<keyword evidence="5 12" id="KW-0808">Transferase</keyword>
<evidence type="ECO:0000256" key="3">
    <source>
        <dbReference type="ARBA" id="ARBA00005438"/>
    </source>
</evidence>
<evidence type="ECO:0000256" key="4">
    <source>
        <dbReference type="ARBA" id="ARBA00007237"/>
    </source>
</evidence>
<evidence type="ECO:0000256" key="9">
    <source>
        <dbReference type="ARBA" id="ARBA00023134"/>
    </source>
</evidence>
<dbReference type="NCBIfam" id="NF004035">
    <property type="entry name" value="PRK05506.1"/>
    <property type="match status" value="1"/>
</dbReference>
<reference evidence="14 15" key="1">
    <citation type="submission" date="2021-01" db="EMBL/GenBank/DDBJ databases">
        <title>WGS of actinomycetes isolated from Thailand.</title>
        <authorList>
            <person name="Thawai C."/>
        </authorList>
    </citation>
    <scope>NUCLEOTIDE SEQUENCE [LARGE SCALE GENOMIC DNA]</scope>
    <source>
        <strain evidence="14 15">LPG 2</strain>
    </source>
</reference>
<dbReference type="PRINTS" id="PR00315">
    <property type="entry name" value="ELONGATNFCT"/>
</dbReference>
<dbReference type="SUPFAM" id="SSF50447">
    <property type="entry name" value="Translation proteins"/>
    <property type="match status" value="1"/>
</dbReference>
<accession>A0ABS1MAZ5</accession>
<organism evidence="14 15">
    <name type="scientific">Nocardia acididurans</name>
    <dbReference type="NCBI Taxonomy" id="2802282"/>
    <lineage>
        <taxon>Bacteria</taxon>
        <taxon>Bacillati</taxon>
        <taxon>Actinomycetota</taxon>
        <taxon>Actinomycetes</taxon>
        <taxon>Mycobacteriales</taxon>
        <taxon>Nocardiaceae</taxon>
        <taxon>Nocardia</taxon>
    </lineage>
</organism>
<evidence type="ECO:0000256" key="5">
    <source>
        <dbReference type="ARBA" id="ARBA00022679"/>
    </source>
</evidence>
<dbReference type="HAMAP" id="MF_00065">
    <property type="entry name" value="Adenylyl_sulf_kinase"/>
    <property type="match status" value="1"/>
</dbReference>
<dbReference type="NCBIfam" id="TIGR00455">
    <property type="entry name" value="apsK"/>
    <property type="match status" value="1"/>
</dbReference>
<keyword evidence="10" id="KW-0511">Multifunctional enzyme</keyword>
<dbReference type="GO" id="GO:0004020">
    <property type="term" value="F:adenylylsulfate kinase activity"/>
    <property type="evidence" value="ECO:0007669"/>
    <property type="project" value="UniProtKB-EC"/>
</dbReference>
<keyword evidence="12 14" id="KW-0418">Kinase</keyword>
<dbReference type="Gene3D" id="3.40.50.300">
    <property type="entry name" value="P-loop containing nucleotide triphosphate hydrolases"/>
    <property type="match status" value="2"/>
</dbReference>
<keyword evidence="7 12" id="KW-0547">Nucleotide-binding</keyword>
<dbReference type="InterPro" id="IPR011779">
    <property type="entry name" value="SO4_adenylTrfase_lsu"/>
</dbReference>
<comment type="caution">
    <text evidence="14">The sequence shown here is derived from an EMBL/GenBank/DDBJ whole genome shotgun (WGS) entry which is preliminary data.</text>
</comment>
<keyword evidence="6" id="KW-0548">Nucleotidyltransferase</keyword>
<evidence type="ECO:0000256" key="12">
    <source>
        <dbReference type="HAMAP-Rule" id="MF_00065"/>
    </source>
</evidence>
<comment type="function">
    <text evidence="2">APS kinase catalyzes the synthesis of activated sulfate.</text>
</comment>
<dbReference type="EMBL" id="JAERRJ010000010">
    <property type="protein sequence ID" value="MBL1077741.1"/>
    <property type="molecule type" value="Genomic_DNA"/>
</dbReference>
<keyword evidence="8 12" id="KW-0067">ATP-binding</keyword>
<gene>
    <name evidence="12 14" type="primary">cysC</name>
    <name evidence="14" type="ORF">JK358_25395</name>
</gene>
<dbReference type="PROSITE" id="PS51722">
    <property type="entry name" value="G_TR_2"/>
    <property type="match status" value="1"/>
</dbReference>
<dbReference type="CDD" id="cd02027">
    <property type="entry name" value="APSK"/>
    <property type="match status" value="1"/>
</dbReference>
<proteinExistence type="inferred from homology"/>
<dbReference type="PROSITE" id="PS00301">
    <property type="entry name" value="G_TR_1"/>
    <property type="match status" value="1"/>
</dbReference>
<dbReference type="NCBIfam" id="TIGR02034">
    <property type="entry name" value="CysN"/>
    <property type="match status" value="1"/>
</dbReference>
<feature type="domain" description="Tr-type G" evidence="13">
    <location>
        <begin position="18"/>
        <end position="219"/>
    </location>
</feature>
<evidence type="ECO:0000256" key="1">
    <source>
        <dbReference type="ARBA" id="ARBA00001823"/>
    </source>
</evidence>
<comment type="similarity">
    <text evidence="4">In the N-terminal section; belongs to the TRAFAC class translation factor GTPase superfamily. Classic translation factor GTPase family. CysN/NodQ subfamily.</text>
</comment>
<evidence type="ECO:0000256" key="2">
    <source>
        <dbReference type="ARBA" id="ARBA00002357"/>
    </source>
</evidence>
<sequence>MGHDTVVRHSTERNTPRRNLLRLATAGSVDDGKSTLIGRLLFDSKSLFTDQLDAIERASIARGAGAPDLSLVTDGLRAEREQGITIDVAYRYFATPRRKFIIADTPGHVQYTRNMVTGASTADLALILVDARKGVSEQTRRHAFLSSLLGVGHLVLCVNKMDLVDWSEQRFEEIRSEFADFATKLDVGDLSFIPVSALHGDNVVDLSEHTAGWYPGPPLLRHLEEVHVASDRNLIDTRLPVQYVIRPHGDSQRSYAGTVAGGIFKPGDDVVVLPSGRRSKVAQIWAPGGDKVEEAFTGMAVSLTLDDEIDIGRGDMLARPGNQPHQDRELDAMVCWFSDDTELRAGNEYSIRTATQTAKVEVAELDYRLDVNTLHRQTDADRLGLNDIGRLILRSRQPLLFDPYRDNRATGSFILIDETSNRTVAAGMITGRSTGATRVEHRASNVVWHSSAVDRGQRLSSGATIWLTGLSGSGKSTIAVELERQLIAAGQPAYLLDGDNLRHGLNKNLGFTDADRRENVRRVAEVAALFADAGTIAIVSLISPFAAQRRDARKLHEDKHLPFREVFVDTPLGECELRDPKGLYRKARAGELREFTGISSPYERPEYPELVITPGDGTPAEIAALIRRTLINRETGTADN</sequence>
<evidence type="ECO:0000256" key="11">
    <source>
        <dbReference type="ARBA" id="ARBA00049370"/>
    </source>
</evidence>
<evidence type="ECO:0000313" key="14">
    <source>
        <dbReference type="EMBL" id="MBL1077741.1"/>
    </source>
</evidence>
<keyword evidence="15" id="KW-1185">Reference proteome</keyword>
<evidence type="ECO:0000256" key="8">
    <source>
        <dbReference type="ARBA" id="ARBA00022840"/>
    </source>
</evidence>
<dbReference type="Pfam" id="PF22594">
    <property type="entry name" value="GTP-eEF1A_C"/>
    <property type="match status" value="1"/>
</dbReference>
<dbReference type="NCBIfam" id="NF003013">
    <property type="entry name" value="PRK03846.1"/>
    <property type="match status" value="1"/>
</dbReference>
<dbReference type="Pfam" id="PF00009">
    <property type="entry name" value="GTP_EFTU"/>
    <property type="match status" value="1"/>
</dbReference>
<dbReference type="Proteomes" id="UP000602198">
    <property type="component" value="Unassembled WGS sequence"/>
</dbReference>